<evidence type="ECO:0000313" key="1">
    <source>
        <dbReference type="EMBL" id="QYO75959.1"/>
    </source>
</evidence>
<keyword evidence="2" id="KW-1185">Reference proteome</keyword>
<dbReference type="Proteomes" id="UP000825799">
    <property type="component" value="Chromosome"/>
</dbReference>
<reference evidence="1 2" key="1">
    <citation type="submission" date="2021-08" db="EMBL/GenBank/DDBJ databases">
        <title>Devosia salina sp. nov., isolated from the South China Sea sediment.</title>
        <authorList>
            <person name="Zhou Z."/>
        </authorList>
    </citation>
    <scope>NUCLEOTIDE SEQUENCE [LARGE SCALE GENOMIC DNA]</scope>
    <source>
        <strain evidence="1 2">SCS-3</strain>
    </source>
</reference>
<dbReference type="EMBL" id="CP080590">
    <property type="protein sequence ID" value="QYO75959.1"/>
    <property type="molecule type" value="Genomic_DNA"/>
</dbReference>
<gene>
    <name evidence="1" type="ORF">K1X15_15185</name>
</gene>
<organism evidence="1 2">
    <name type="scientific">Devosia salina</name>
    <dbReference type="NCBI Taxonomy" id="2860336"/>
    <lineage>
        <taxon>Bacteria</taxon>
        <taxon>Pseudomonadati</taxon>
        <taxon>Pseudomonadota</taxon>
        <taxon>Alphaproteobacteria</taxon>
        <taxon>Hyphomicrobiales</taxon>
        <taxon>Devosiaceae</taxon>
        <taxon>Devosia</taxon>
    </lineage>
</organism>
<protein>
    <submittedName>
        <fullName evidence="1">Uncharacterized protein</fullName>
    </submittedName>
</protein>
<name>A0ABX8WAG8_9HYPH</name>
<sequence length="112" mass="12026">MFSQDLPAEIALLQRCGAMFGLMEEVAKAAGNPYAAIIYGTKFNNIASKVEEFYGISPKGKELAEAAVQKQVDVLIVISLFSSRRDEASHLLSDVLHACDASPLIPSAIPTD</sequence>
<evidence type="ECO:0000313" key="2">
    <source>
        <dbReference type="Proteomes" id="UP000825799"/>
    </source>
</evidence>
<proteinExistence type="predicted"/>
<dbReference type="RefSeq" id="WP_220304452.1">
    <property type="nucleotide sequence ID" value="NZ_CP080590.1"/>
</dbReference>
<accession>A0ABX8WAG8</accession>